<accession>A0AAV8X9N0</accession>
<dbReference type="AlphaFoldDB" id="A0AAV8X9N0"/>
<reference evidence="2" key="1">
    <citation type="journal article" date="2023" name="Insect Mol. Biol.">
        <title>Genome sequencing provides insights into the evolution of gene families encoding plant cell wall-degrading enzymes in longhorned beetles.</title>
        <authorList>
            <person name="Shin N.R."/>
            <person name="Okamura Y."/>
            <person name="Kirsch R."/>
            <person name="Pauchet Y."/>
        </authorList>
    </citation>
    <scope>NUCLEOTIDE SEQUENCE</scope>
    <source>
        <strain evidence="2">RBIC_L_NR</strain>
    </source>
</reference>
<dbReference type="Proteomes" id="UP001162156">
    <property type="component" value="Unassembled WGS sequence"/>
</dbReference>
<evidence type="ECO:0000256" key="1">
    <source>
        <dbReference type="SAM" id="MobiDB-lite"/>
    </source>
</evidence>
<dbReference type="EMBL" id="JANEYF010003614">
    <property type="protein sequence ID" value="KAJ8935191.1"/>
    <property type="molecule type" value="Genomic_DNA"/>
</dbReference>
<comment type="caution">
    <text evidence="2">The sequence shown here is derived from an EMBL/GenBank/DDBJ whole genome shotgun (WGS) entry which is preliminary data.</text>
</comment>
<evidence type="ECO:0000313" key="2">
    <source>
        <dbReference type="EMBL" id="KAJ8935191.1"/>
    </source>
</evidence>
<evidence type="ECO:0000313" key="3">
    <source>
        <dbReference type="Proteomes" id="UP001162156"/>
    </source>
</evidence>
<gene>
    <name evidence="2" type="ORF">NQ314_012947</name>
</gene>
<proteinExistence type="predicted"/>
<sequence>MRGMVCVTSRSSSNSSRHPGRVLHIGSCARKFVGKGQSVSNQLGTSRSILVTEKRRAGPDDPVAVYCRFPIVSAGSRPI</sequence>
<feature type="region of interest" description="Disordered" evidence="1">
    <location>
        <begin position="1"/>
        <end position="20"/>
    </location>
</feature>
<organism evidence="2 3">
    <name type="scientific">Rhamnusium bicolor</name>
    <dbReference type="NCBI Taxonomy" id="1586634"/>
    <lineage>
        <taxon>Eukaryota</taxon>
        <taxon>Metazoa</taxon>
        <taxon>Ecdysozoa</taxon>
        <taxon>Arthropoda</taxon>
        <taxon>Hexapoda</taxon>
        <taxon>Insecta</taxon>
        <taxon>Pterygota</taxon>
        <taxon>Neoptera</taxon>
        <taxon>Endopterygota</taxon>
        <taxon>Coleoptera</taxon>
        <taxon>Polyphaga</taxon>
        <taxon>Cucujiformia</taxon>
        <taxon>Chrysomeloidea</taxon>
        <taxon>Cerambycidae</taxon>
        <taxon>Lepturinae</taxon>
        <taxon>Rhagiini</taxon>
        <taxon>Rhamnusium</taxon>
    </lineage>
</organism>
<name>A0AAV8X9N0_9CUCU</name>
<protein>
    <submittedName>
        <fullName evidence="2">Uncharacterized protein</fullName>
    </submittedName>
</protein>
<keyword evidence="3" id="KW-1185">Reference proteome</keyword>